<gene>
    <name evidence="2" type="ORF">NDU88_006451</name>
</gene>
<reference evidence="2" key="1">
    <citation type="journal article" date="2022" name="bioRxiv">
        <title>Sequencing and chromosome-scale assembly of the giantPleurodeles waltlgenome.</title>
        <authorList>
            <person name="Brown T."/>
            <person name="Elewa A."/>
            <person name="Iarovenko S."/>
            <person name="Subramanian E."/>
            <person name="Araus A.J."/>
            <person name="Petzold A."/>
            <person name="Susuki M."/>
            <person name="Suzuki K.-i.T."/>
            <person name="Hayashi T."/>
            <person name="Toyoda A."/>
            <person name="Oliveira C."/>
            <person name="Osipova E."/>
            <person name="Leigh N.D."/>
            <person name="Simon A."/>
            <person name="Yun M.H."/>
        </authorList>
    </citation>
    <scope>NUCLEOTIDE SEQUENCE</scope>
    <source>
        <strain evidence="2">20211129_DDA</strain>
        <tissue evidence="2">Liver</tissue>
    </source>
</reference>
<name>A0AAV7UL33_PLEWA</name>
<feature type="region of interest" description="Disordered" evidence="1">
    <location>
        <begin position="1"/>
        <end position="33"/>
    </location>
</feature>
<organism evidence="2 3">
    <name type="scientific">Pleurodeles waltl</name>
    <name type="common">Iberian ribbed newt</name>
    <dbReference type="NCBI Taxonomy" id="8319"/>
    <lineage>
        <taxon>Eukaryota</taxon>
        <taxon>Metazoa</taxon>
        <taxon>Chordata</taxon>
        <taxon>Craniata</taxon>
        <taxon>Vertebrata</taxon>
        <taxon>Euteleostomi</taxon>
        <taxon>Amphibia</taxon>
        <taxon>Batrachia</taxon>
        <taxon>Caudata</taxon>
        <taxon>Salamandroidea</taxon>
        <taxon>Salamandridae</taxon>
        <taxon>Pleurodelinae</taxon>
        <taxon>Pleurodeles</taxon>
    </lineage>
</organism>
<dbReference type="EMBL" id="JANPWB010000005">
    <property type="protein sequence ID" value="KAJ1189709.1"/>
    <property type="molecule type" value="Genomic_DNA"/>
</dbReference>
<evidence type="ECO:0000313" key="2">
    <source>
        <dbReference type="EMBL" id="KAJ1189709.1"/>
    </source>
</evidence>
<proteinExistence type="predicted"/>
<feature type="region of interest" description="Disordered" evidence="1">
    <location>
        <begin position="64"/>
        <end position="98"/>
    </location>
</feature>
<evidence type="ECO:0000313" key="3">
    <source>
        <dbReference type="Proteomes" id="UP001066276"/>
    </source>
</evidence>
<dbReference type="AlphaFoldDB" id="A0AAV7UL33"/>
<keyword evidence="3" id="KW-1185">Reference proteome</keyword>
<protein>
    <submittedName>
        <fullName evidence="2">Uncharacterized protein</fullName>
    </submittedName>
</protein>
<accession>A0AAV7UL33</accession>
<comment type="caution">
    <text evidence="2">The sequence shown here is derived from an EMBL/GenBank/DDBJ whole genome shotgun (WGS) entry which is preliminary data.</text>
</comment>
<dbReference type="Proteomes" id="UP001066276">
    <property type="component" value="Chromosome 3_1"/>
</dbReference>
<evidence type="ECO:0000256" key="1">
    <source>
        <dbReference type="SAM" id="MobiDB-lite"/>
    </source>
</evidence>
<sequence>MPAADRSGGVLLRAQGTGERDASTPCMTEGGGASGVVEAVEEPGQLTGQMVPRAAARSRVCFERFSDSQGQGPAGHVRGHPCTAPPQPGTPGEGDLGS</sequence>